<keyword evidence="2" id="KW-1185">Reference proteome</keyword>
<name>A0A3M7S9Q9_BRAPC</name>
<comment type="caution">
    <text evidence="1">The sequence shown here is derived from an EMBL/GenBank/DDBJ whole genome shotgun (WGS) entry which is preliminary data.</text>
</comment>
<accession>A0A3M7S9Q9</accession>
<proteinExistence type="predicted"/>
<reference evidence="1 2" key="1">
    <citation type="journal article" date="2018" name="Sci. Rep.">
        <title>Genomic signatures of local adaptation to the degree of environmental predictability in rotifers.</title>
        <authorList>
            <person name="Franch-Gras L."/>
            <person name="Hahn C."/>
            <person name="Garcia-Roger E.M."/>
            <person name="Carmona M.J."/>
            <person name="Serra M."/>
            <person name="Gomez A."/>
        </authorList>
    </citation>
    <scope>NUCLEOTIDE SEQUENCE [LARGE SCALE GENOMIC DNA]</scope>
    <source>
        <strain evidence="1">HYR1</strain>
    </source>
</reference>
<protein>
    <submittedName>
        <fullName evidence="1">Uncharacterized protein</fullName>
    </submittedName>
</protein>
<dbReference type="Proteomes" id="UP000276133">
    <property type="component" value="Unassembled WGS sequence"/>
</dbReference>
<dbReference type="EMBL" id="REGN01001784">
    <property type="protein sequence ID" value="RNA32556.1"/>
    <property type="molecule type" value="Genomic_DNA"/>
</dbReference>
<evidence type="ECO:0000313" key="2">
    <source>
        <dbReference type="Proteomes" id="UP000276133"/>
    </source>
</evidence>
<evidence type="ECO:0000313" key="1">
    <source>
        <dbReference type="EMBL" id="RNA32556.1"/>
    </source>
</evidence>
<sequence length="68" mass="8234">MFKSFAKPFNLENWIYVVKNIVSYSIIMRFRKSENCIQSLSVNDNLANFNEFKKSDKNRLMKFMKTER</sequence>
<gene>
    <name evidence="1" type="ORF">BpHYR1_015120</name>
</gene>
<dbReference type="AlphaFoldDB" id="A0A3M7S9Q9"/>
<organism evidence="1 2">
    <name type="scientific">Brachionus plicatilis</name>
    <name type="common">Marine rotifer</name>
    <name type="synonym">Brachionus muelleri</name>
    <dbReference type="NCBI Taxonomy" id="10195"/>
    <lineage>
        <taxon>Eukaryota</taxon>
        <taxon>Metazoa</taxon>
        <taxon>Spiralia</taxon>
        <taxon>Gnathifera</taxon>
        <taxon>Rotifera</taxon>
        <taxon>Eurotatoria</taxon>
        <taxon>Monogononta</taxon>
        <taxon>Pseudotrocha</taxon>
        <taxon>Ploima</taxon>
        <taxon>Brachionidae</taxon>
        <taxon>Brachionus</taxon>
    </lineage>
</organism>